<keyword evidence="12" id="KW-1185">Reference proteome</keyword>
<evidence type="ECO:0000256" key="2">
    <source>
        <dbReference type="ARBA" id="ARBA00022490"/>
    </source>
</evidence>
<dbReference type="GO" id="GO:0051010">
    <property type="term" value="F:microtubule plus-end binding"/>
    <property type="evidence" value="ECO:0007669"/>
    <property type="project" value="InterPro"/>
</dbReference>
<dbReference type="WBParaSite" id="SMUV_0000945101-mRNA-1">
    <property type="protein sequence ID" value="SMUV_0000945101-mRNA-1"/>
    <property type="gene ID" value="SMUV_0000945101"/>
</dbReference>
<feature type="region of interest" description="Disordered" evidence="10">
    <location>
        <begin position="547"/>
        <end position="576"/>
    </location>
</feature>
<keyword evidence="5" id="KW-0498">Mitosis</keyword>
<evidence type="ECO:0000256" key="5">
    <source>
        <dbReference type="ARBA" id="ARBA00022776"/>
    </source>
</evidence>
<keyword evidence="2" id="KW-0963">Cytoplasm</keyword>
<comment type="subcellular location">
    <subcellularLocation>
        <location evidence="1">Cytoplasm</location>
        <location evidence="1">Cytoskeleton</location>
        <location evidence="1">Microtubule organizing center</location>
        <location evidence="1">Centrosome</location>
    </subcellularLocation>
</comment>
<dbReference type="Proteomes" id="UP000046393">
    <property type="component" value="Unplaced"/>
</dbReference>
<evidence type="ECO:0000256" key="10">
    <source>
        <dbReference type="SAM" id="MobiDB-lite"/>
    </source>
</evidence>
<dbReference type="PROSITE" id="PS50077">
    <property type="entry name" value="HEAT_REPEAT"/>
    <property type="match status" value="2"/>
</dbReference>
<dbReference type="GO" id="GO:0030951">
    <property type="term" value="P:establishment or maintenance of microtubule cytoskeleton polarity"/>
    <property type="evidence" value="ECO:0007669"/>
    <property type="project" value="InterPro"/>
</dbReference>
<feature type="domain" description="TOG" evidence="11">
    <location>
        <begin position="628"/>
        <end position="864"/>
    </location>
</feature>
<keyword evidence="6" id="KW-0206">Cytoskeleton</keyword>
<dbReference type="SUPFAM" id="SSF48371">
    <property type="entry name" value="ARM repeat"/>
    <property type="match status" value="1"/>
</dbReference>
<dbReference type="InterPro" id="IPR034085">
    <property type="entry name" value="TOG"/>
</dbReference>
<feature type="repeat" description="HEAT" evidence="9">
    <location>
        <begin position="178"/>
        <end position="212"/>
    </location>
</feature>
<protein>
    <submittedName>
        <fullName evidence="13">Cytoskeleton-associated protein 5</fullName>
    </submittedName>
</protein>
<name>A0A158R650_9BILA</name>
<evidence type="ECO:0000313" key="13">
    <source>
        <dbReference type="WBParaSite" id="SMUV_0000945101-mRNA-1"/>
    </source>
</evidence>
<keyword evidence="7" id="KW-0131">Cell cycle</keyword>
<evidence type="ECO:0000256" key="9">
    <source>
        <dbReference type="PROSITE-ProRule" id="PRU00103"/>
    </source>
</evidence>
<dbReference type="InterPro" id="IPR016024">
    <property type="entry name" value="ARM-type_fold"/>
</dbReference>
<dbReference type="InterPro" id="IPR048491">
    <property type="entry name" value="XMAP215_CLASP_TOG"/>
</dbReference>
<dbReference type="PANTHER" id="PTHR12609">
    <property type="entry name" value="MICROTUBULE ASSOCIATED PROTEIN XMAP215"/>
    <property type="match status" value="1"/>
</dbReference>
<feature type="compositionally biased region" description="Basic and acidic residues" evidence="10">
    <location>
        <begin position="917"/>
        <end position="927"/>
    </location>
</feature>
<keyword evidence="3" id="KW-0132">Cell division</keyword>
<dbReference type="FunFam" id="1.25.10.10:FF:000019">
    <property type="entry name" value="Cytoskeleton-associated protein 5"/>
    <property type="match status" value="2"/>
</dbReference>
<reference evidence="13" key="1">
    <citation type="submission" date="2016-04" db="UniProtKB">
        <authorList>
            <consortium name="WormBaseParasite"/>
        </authorList>
    </citation>
    <scope>IDENTIFICATION</scope>
</reference>
<dbReference type="GO" id="GO:0051231">
    <property type="term" value="P:spindle elongation"/>
    <property type="evidence" value="ECO:0007669"/>
    <property type="project" value="UniProtKB-ARBA"/>
</dbReference>
<dbReference type="STRING" id="451379.A0A158R650"/>
<evidence type="ECO:0000256" key="7">
    <source>
        <dbReference type="ARBA" id="ARBA00023306"/>
    </source>
</evidence>
<dbReference type="GO" id="GO:0061863">
    <property type="term" value="F:microtubule plus end polymerase"/>
    <property type="evidence" value="ECO:0007669"/>
    <property type="project" value="InterPro"/>
</dbReference>
<evidence type="ECO:0000256" key="1">
    <source>
        <dbReference type="ARBA" id="ARBA00004300"/>
    </source>
</evidence>
<dbReference type="Pfam" id="PF21041">
    <property type="entry name" value="XMAP215_CLASP_TOG"/>
    <property type="match status" value="3"/>
</dbReference>
<proteinExistence type="inferred from homology"/>
<dbReference type="InterPro" id="IPR011989">
    <property type="entry name" value="ARM-like"/>
</dbReference>
<dbReference type="GO" id="GO:0051301">
    <property type="term" value="P:cell division"/>
    <property type="evidence" value="ECO:0007669"/>
    <property type="project" value="UniProtKB-KW"/>
</dbReference>
<feature type="domain" description="TOG" evidence="11">
    <location>
        <begin position="5"/>
        <end position="243"/>
    </location>
</feature>
<dbReference type="GO" id="GO:0005874">
    <property type="term" value="C:microtubule"/>
    <property type="evidence" value="ECO:0007669"/>
    <property type="project" value="UniProtKB-ARBA"/>
</dbReference>
<feature type="domain" description="TOG" evidence="11">
    <location>
        <begin position="280"/>
        <end position="518"/>
    </location>
</feature>
<dbReference type="Gene3D" id="1.25.10.10">
    <property type="entry name" value="Leucine-rich Repeat Variant"/>
    <property type="match status" value="3"/>
</dbReference>
<evidence type="ECO:0000256" key="3">
    <source>
        <dbReference type="ARBA" id="ARBA00022618"/>
    </source>
</evidence>
<evidence type="ECO:0000313" key="12">
    <source>
        <dbReference type="Proteomes" id="UP000046393"/>
    </source>
</evidence>
<dbReference type="InterPro" id="IPR021133">
    <property type="entry name" value="HEAT_type_2"/>
</dbReference>
<evidence type="ECO:0000256" key="6">
    <source>
        <dbReference type="ARBA" id="ARBA00023212"/>
    </source>
</evidence>
<dbReference type="SMART" id="SM01349">
    <property type="entry name" value="TOG"/>
    <property type="match status" value="3"/>
</dbReference>
<accession>A0A158R650</accession>
<dbReference type="InterPro" id="IPR045110">
    <property type="entry name" value="XMAP215"/>
</dbReference>
<feature type="compositionally biased region" description="Polar residues" evidence="10">
    <location>
        <begin position="865"/>
        <end position="874"/>
    </location>
</feature>
<feature type="repeat" description="HEAT" evidence="9">
    <location>
        <begin position="453"/>
        <end position="487"/>
    </location>
</feature>
<organism evidence="12 13">
    <name type="scientific">Syphacia muris</name>
    <dbReference type="NCBI Taxonomy" id="451379"/>
    <lineage>
        <taxon>Eukaryota</taxon>
        <taxon>Metazoa</taxon>
        <taxon>Ecdysozoa</taxon>
        <taxon>Nematoda</taxon>
        <taxon>Chromadorea</taxon>
        <taxon>Rhabditida</taxon>
        <taxon>Spirurina</taxon>
        <taxon>Oxyuridomorpha</taxon>
        <taxon>Oxyuroidea</taxon>
        <taxon>Oxyuridae</taxon>
        <taxon>Syphacia</taxon>
    </lineage>
</organism>
<keyword evidence="4" id="KW-0677">Repeat</keyword>
<evidence type="ECO:0000259" key="11">
    <source>
        <dbReference type="SMART" id="SM01349"/>
    </source>
</evidence>
<dbReference type="GO" id="GO:0005813">
    <property type="term" value="C:centrosome"/>
    <property type="evidence" value="ECO:0007669"/>
    <property type="project" value="UniProtKB-SubCell"/>
</dbReference>
<evidence type="ECO:0000256" key="8">
    <source>
        <dbReference type="ARBA" id="ARBA00025722"/>
    </source>
</evidence>
<feature type="region of interest" description="Disordered" evidence="10">
    <location>
        <begin position="856"/>
        <end position="945"/>
    </location>
</feature>
<dbReference type="GO" id="GO:0046785">
    <property type="term" value="P:microtubule polymerization"/>
    <property type="evidence" value="ECO:0007669"/>
    <property type="project" value="InterPro"/>
</dbReference>
<sequence length="1464" mass="163130">MDPWDMLEPFDVIAKLPPKFIEDVESKKWQERRDALQTLLTMCTENPKLCPKANYGEHVAILKKVLEKDANINVCALSAKCITAFAKGLRKKFAPYATLVAPVIFEKFKEKRPLLKDPLCECIDAVIATTSLETVGEIVQVALEKQNPNIKIQTSLFLYREFTKCNAQNAPKKLLKIFIPIFLKHTGDSDPDVREASYSGLGAVMKAIGEKACMVLLTEIADDKTKMSKVLAARDRSFKDAAEAEALKREKETVESSSNASDIEKVKNAPQCPIEVDTWEMLEPVDVLAKLPEKFLEEVESKKWQMRRDALQTLLTLCNENPRLCPKSNYGEHISILKKILEKDANINVCALAARCLTAFATGLRKKFSPYVSLIVPVIFEKFKEKRPLLRDPLCECIDAVVASASLETMVEEVQGALEKANPNIKIQTNLFLYRVFMKYNAQTMPKKVLKVLVPVIIKHTGDSDPEVREASYSALGAAMKAIGEKACMVLLTPIVEDKTKMAKIRDFRDKAAKEAGSDVVSAMVQSIHKSDRDELEIDEQILETKKQSPLKPPVAVSVSGKRVSKNKVQDTDDASVAQTEFQAESNAEETVPTKESPLITNREKATRLKDEKNFKVLKWNFDQPTAEHVEQLHLQFTSVAIPSLCSMLFSKDFKQHLKALDVLDSLVVDDPNAVVANSDLILKWISLRFFETNQQVLLKALDLASKVFTTIQEASEPFGDAEMSSFVPYLFQLGETKDSVRGPVKKIFFLLVEIVGPAKIFPFVVDGLSIKNSRLRAECLQILIAIIASSGLEGTSTPGPSLKAIAGCISDRDSNVRNCALNAIVAAYKEAGDVVFQLIGKLNDKDQAMLEERIKRSGAVPKNKGSSNISTAPSGKKSRPVIGSAIKGGKMTPRKRSDSRNSSAVFNPSADDESSDEKSSINDETKNNTFLAEKQDEDVTMKSNRPRFSLDLKALGIDPNIPACPQLRDDEEISTLLSQPDLPVPRRTHALEPRRAESVCSITSLDSYAAADIDKAIHDIASISPKSAIQALSQLQYLFQEPGLLRFLAERIDIAIQAVVTQTSLIRSRHLSDFSLLDDVNDLIRLINNFLCSMVREHATCRRIKTEDLKMLIQEFLYLLKDERLKRLKRVREIVRSLNYLTIRICDNADPTSCYLALISMLTSALRDPQNETCIIKQSQQFLRDNFAKEVPMDMDSVMLAIHQFMEEFKHRADESSTLKEATRCIETSIQRLTVANGASILDHFSLVSDPANSEAFDYTQRCVKSWQKNMNNLSNSTFGSLPGQVAGASGDSLRHVVDGFIQDPFGKGFKDLLMCVKNVPSTKDAVFEMLKDNIPHREFLQYHLPRAMDEGRDMPDLLPEIRKAIESLRLIDSSLKDFVQTGVWGDNNENISSATSDQVETVSTGNRRFGQSNNVASGYDLPISESSSVTSCSTNAGHKQTLTASDVEPLRQLLIKRRGMHD</sequence>
<evidence type="ECO:0000256" key="4">
    <source>
        <dbReference type="ARBA" id="ARBA00022737"/>
    </source>
</evidence>
<comment type="similarity">
    <text evidence="8">Belongs to the TOG/XMAP215 family.</text>
</comment>
<dbReference type="FunFam" id="1.25.10.10:FF:000050">
    <property type="entry name" value="Cytoskeleton-associated protein 5 isoform X1"/>
    <property type="match status" value="1"/>
</dbReference>